<feature type="domain" description="VTT" evidence="2">
    <location>
        <begin position="24"/>
        <end position="137"/>
    </location>
</feature>
<feature type="transmembrane region" description="Helical" evidence="1">
    <location>
        <begin position="38"/>
        <end position="58"/>
    </location>
</feature>
<dbReference type="EMBL" id="CP116423">
    <property type="protein sequence ID" value="WCE71795.1"/>
    <property type="molecule type" value="Genomic_DNA"/>
</dbReference>
<dbReference type="AlphaFoldDB" id="A0AAX3LTE2"/>
<dbReference type="InterPro" id="IPR051311">
    <property type="entry name" value="DedA_domain"/>
</dbReference>
<feature type="transmembrane region" description="Helical" evidence="1">
    <location>
        <begin position="116"/>
        <end position="138"/>
    </location>
</feature>
<dbReference type="RefSeq" id="WP_271689933.1">
    <property type="nucleotide sequence ID" value="NZ_CP116423.1"/>
</dbReference>
<gene>
    <name evidence="3" type="ORF">PL336_05265</name>
</gene>
<dbReference type="Pfam" id="PF09335">
    <property type="entry name" value="VTT_dom"/>
    <property type="match status" value="1"/>
</dbReference>
<protein>
    <submittedName>
        <fullName evidence="3">DedA family protein</fullName>
    </submittedName>
</protein>
<dbReference type="PANTHER" id="PTHR42709:SF4">
    <property type="entry name" value="INNER MEMBRANE PROTEIN YQAA"/>
    <property type="match status" value="1"/>
</dbReference>
<proteinExistence type="predicted"/>
<dbReference type="PANTHER" id="PTHR42709">
    <property type="entry name" value="ALKALINE PHOSPHATASE LIKE PROTEIN"/>
    <property type="match status" value="1"/>
</dbReference>
<organism evidence="3 4">
    <name type="scientific">Sulfitobacter faviae</name>
    <dbReference type="NCBI Taxonomy" id="1775881"/>
    <lineage>
        <taxon>Bacteria</taxon>
        <taxon>Pseudomonadati</taxon>
        <taxon>Pseudomonadota</taxon>
        <taxon>Alphaproteobacteria</taxon>
        <taxon>Rhodobacterales</taxon>
        <taxon>Roseobacteraceae</taxon>
        <taxon>Sulfitobacter</taxon>
    </lineage>
</organism>
<dbReference type="Proteomes" id="UP001210770">
    <property type="component" value="Chromosome"/>
</dbReference>
<evidence type="ECO:0000313" key="4">
    <source>
        <dbReference type="Proteomes" id="UP001210770"/>
    </source>
</evidence>
<keyword evidence="1" id="KW-0472">Membrane</keyword>
<feature type="transmembrane region" description="Helical" evidence="1">
    <location>
        <begin position="88"/>
        <end position="110"/>
    </location>
</feature>
<keyword evidence="1" id="KW-0812">Transmembrane</keyword>
<evidence type="ECO:0000256" key="1">
    <source>
        <dbReference type="SAM" id="Phobius"/>
    </source>
</evidence>
<evidence type="ECO:0000313" key="3">
    <source>
        <dbReference type="EMBL" id="WCE71795.1"/>
    </source>
</evidence>
<dbReference type="InterPro" id="IPR032816">
    <property type="entry name" value="VTT_dom"/>
</dbReference>
<accession>A0AAX3LTE2</accession>
<sequence>MLALLSLFFAALLAATLIPAQSEAVLLGLMWSGAHATALLWLVATLGNVLGSLLNWWLGRYLSHFADHRWFPFSAKQMARASGWYRRWGYWSLLASWVPIIGDPLTLAAGMLREQLWRFLLIVTLAKGGRYLVLILIARGVL</sequence>
<keyword evidence="1" id="KW-1133">Transmembrane helix</keyword>
<reference evidence="3" key="1">
    <citation type="submission" date="2023-01" db="EMBL/GenBank/DDBJ databases">
        <title>Comparative genomic analysis of cold water coral derived Sulfitobacter faviae: insights into their metabolism and habitat adaptation.</title>
        <authorList>
            <person name="Guo Y."/>
            <person name="Lin S."/>
            <person name="Huang Z."/>
            <person name="Tang K."/>
            <person name="Wang X."/>
        </authorList>
    </citation>
    <scope>NUCLEOTIDE SEQUENCE</scope>
    <source>
        <strain evidence="3">SCSIO W_1865</strain>
    </source>
</reference>
<name>A0AAX3LTE2_9RHOB</name>
<evidence type="ECO:0000259" key="2">
    <source>
        <dbReference type="Pfam" id="PF09335"/>
    </source>
</evidence>